<gene>
    <name evidence="3" type="ORF">ABLV49_24430</name>
</gene>
<name>A0AAU7LZ84_9BURK</name>
<protein>
    <submittedName>
        <fullName evidence="3">Ldh family oxidoreductase</fullName>
    </submittedName>
</protein>
<dbReference type="EMBL" id="CP157678">
    <property type="protein sequence ID" value="XBP72947.1"/>
    <property type="molecule type" value="Genomic_DNA"/>
</dbReference>
<dbReference type="Gene3D" id="3.30.1370.60">
    <property type="entry name" value="Hypothetical oxidoreductase yiak, domain 2"/>
    <property type="match status" value="1"/>
</dbReference>
<comment type="similarity">
    <text evidence="1">Belongs to the LDH2/MDH2 oxidoreductase family.</text>
</comment>
<accession>A0AAU7LZ84</accession>
<evidence type="ECO:0000256" key="2">
    <source>
        <dbReference type="ARBA" id="ARBA00023002"/>
    </source>
</evidence>
<dbReference type="InterPro" id="IPR036111">
    <property type="entry name" value="Mal/L-sulfo/L-lacto_DH-like_sf"/>
</dbReference>
<reference evidence="3" key="1">
    <citation type="submission" date="2024-05" db="EMBL/GenBank/DDBJ databases">
        <authorList>
            <person name="Bunk B."/>
            <person name="Swiderski J."/>
            <person name="Sproer C."/>
            <person name="Thiel V."/>
        </authorList>
    </citation>
    <scope>NUCLEOTIDE SEQUENCE</scope>
    <source>
        <strain evidence="3">DSM 17735</strain>
        <plasmid evidence="3">p3</plasmid>
    </source>
</reference>
<dbReference type="Gene3D" id="3.30.60.50">
    <property type="entry name" value="Hypothetical oxidoreductase yiak, domain 3"/>
    <property type="match status" value="1"/>
</dbReference>
<dbReference type="GO" id="GO:0016491">
    <property type="term" value="F:oxidoreductase activity"/>
    <property type="evidence" value="ECO:0007669"/>
    <property type="project" value="UniProtKB-KW"/>
</dbReference>
<keyword evidence="2" id="KW-0560">Oxidoreductase</keyword>
<evidence type="ECO:0000313" key="3">
    <source>
        <dbReference type="EMBL" id="XBP72947.1"/>
    </source>
</evidence>
<dbReference type="InterPro" id="IPR043144">
    <property type="entry name" value="Mal/L-sulf/L-lact_DH-like_ah"/>
</dbReference>
<dbReference type="Gene3D" id="1.10.1530.10">
    <property type="match status" value="1"/>
</dbReference>
<evidence type="ECO:0000256" key="1">
    <source>
        <dbReference type="ARBA" id="ARBA00006056"/>
    </source>
</evidence>
<dbReference type="PANTHER" id="PTHR11091:SF0">
    <property type="entry name" value="MALATE DEHYDROGENASE"/>
    <property type="match status" value="1"/>
</dbReference>
<dbReference type="InterPro" id="IPR043143">
    <property type="entry name" value="Mal/L-sulf/L-lact_DH-like_NADP"/>
</dbReference>
<dbReference type="PANTHER" id="PTHR11091">
    <property type="entry name" value="OXIDOREDUCTASE-RELATED"/>
    <property type="match status" value="1"/>
</dbReference>
<keyword evidence="3" id="KW-0614">Plasmid</keyword>
<proteinExistence type="inferred from homology"/>
<dbReference type="AlphaFoldDB" id="A0AAU7LZ84"/>
<dbReference type="RefSeq" id="WP_349282810.1">
    <property type="nucleotide sequence ID" value="NZ_CBCSCU010000065.1"/>
</dbReference>
<dbReference type="Pfam" id="PF02615">
    <property type="entry name" value="Ldh_2"/>
    <property type="match status" value="1"/>
</dbReference>
<dbReference type="InterPro" id="IPR003767">
    <property type="entry name" value="Malate/L-lactate_DH-like"/>
</dbReference>
<dbReference type="SUPFAM" id="SSF89733">
    <property type="entry name" value="L-sulfolactate dehydrogenase-like"/>
    <property type="match status" value="1"/>
</dbReference>
<sequence length="339" mass="35914">MPIISSSYIREVAIRALARAGIPAHHAEIQLDVLLEAELRGVPSHGLLRLDRVVQRIANGVADPHATGRHYWRSSGFLSVDGERGLGPVVAIAALDALQKRASEVGVAIAGITNSNHLGMLGWYAERVAARGQSIIAMSTSEALVHPWGARKALIGTNPISIGVPTEGEPFVMDTATSVVSMGEIHDHAHRRASIPSHWALDAAGNPTTDPNEAKKGALAPFGGAKGYALGLAIELLVSSLAGAAIGTDVRGTLDATEVCNKGDVFIVIDGPHTRLSAYLDMIRSSEPAHGFDGALVPGDRARECRKQRLEHGLPVAEEVWERLLTLAGIDSAVQQHHH</sequence>
<geneLocation type="plasmid" evidence="3">
    <name>p3</name>
</geneLocation>
<organism evidence="3">
    <name type="scientific">Polaromonas hydrogenivorans</name>
    <dbReference type="NCBI Taxonomy" id="335476"/>
    <lineage>
        <taxon>Bacteria</taxon>
        <taxon>Pseudomonadati</taxon>
        <taxon>Pseudomonadota</taxon>
        <taxon>Betaproteobacteria</taxon>
        <taxon>Burkholderiales</taxon>
        <taxon>Comamonadaceae</taxon>
        <taxon>Polaromonas</taxon>
    </lineage>
</organism>